<dbReference type="EMBL" id="LKAM01000023">
    <property type="protein sequence ID" value="KUM45239.1"/>
    <property type="molecule type" value="Genomic_DNA"/>
</dbReference>
<organism evidence="2">
    <name type="scientific">Picea glauca</name>
    <name type="common">White spruce</name>
    <name type="synonym">Pinus glauca</name>
    <dbReference type="NCBI Taxonomy" id="3330"/>
    <lineage>
        <taxon>Eukaryota</taxon>
        <taxon>Viridiplantae</taxon>
        <taxon>Streptophyta</taxon>
        <taxon>Embryophyta</taxon>
        <taxon>Tracheophyta</taxon>
        <taxon>Spermatophyta</taxon>
        <taxon>Pinopsida</taxon>
        <taxon>Pinidae</taxon>
        <taxon>Conifers I</taxon>
        <taxon>Pinales</taxon>
        <taxon>Pinaceae</taxon>
        <taxon>Picea</taxon>
    </lineage>
</organism>
<protein>
    <submittedName>
        <fullName evidence="2">Uncharacterized protein</fullName>
    </submittedName>
</protein>
<reference evidence="2" key="1">
    <citation type="journal article" date="2015" name="Genome Biol. Evol.">
        <title>Organellar Genomes of White Spruce (Picea glauca): Assembly and Annotation.</title>
        <authorList>
            <person name="Jackman S.D."/>
            <person name="Warren R.L."/>
            <person name="Gibb E.A."/>
            <person name="Vandervalk B.P."/>
            <person name="Mohamadi H."/>
            <person name="Chu J."/>
            <person name="Raymond A."/>
            <person name="Pleasance S."/>
            <person name="Coope R."/>
            <person name="Wildung M.R."/>
            <person name="Ritland C.E."/>
            <person name="Bousquet J."/>
            <person name="Jones S.J."/>
            <person name="Bohlmann J."/>
            <person name="Birol I."/>
        </authorList>
    </citation>
    <scope>NUCLEOTIDE SEQUENCE [LARGE SCALE GENOMIC DNA]</scope>
    <source>
        <tissue evidence="2">Flushing bud</tissue>
    </source>
</reference>
<feature type="region of interest" description="Disordered" evidence="1">
    <location>
        <begin position="28"/>
        <end position="47"/>
    </location>
</feature>
<name>A0A101LTV0_PICGL</name>
<keyword evidence="2" id="KW-0496">Mitochondrion</keyword>
<evidence type="ECO:0000313" key="2">
    <source>
        <dbReference type="EMBL" id="KUM45239.1"/>
    </source>
</evidence>
<comment type="caution">
    <text evidence="2">The sequence shown here is derived from an EMBL/GenBank/DDBJ whole genome shotgun (WGS) entry which is preliminary data.</text>
</comment>
<proteinExistence type="predicted"/>
<evidence type="ECO:0000256" key="1">
    <source>
        <dbReference type="SAM" id="MobiDB-lite"/>
    </source>
</evidence>
<dbReference type="AlphaFoldDB" id="A0A101LTV0"/>
<gene>
    <name evidence="2" type="ORF">ABT39_MTgene3562</name>
</gene>
<geneLocation type="mitochondrion" evidence="2"/>
<accession>A0A101LTV0</accession>
<sequence length="47" mass="5123">MKTLIPIPMTPPLLILLPIPIPRTMSDSSHNNNITQHYAPGGVKSNC</sequence>